<feature type="compositionally biased region" description="Polar residues" evidence="1">
    <location>
        <begin position="7"/>
        <end position="36"/>
    </location>
</feature>
<dbReference type="AlphaFoldDB" id="A0A3N4HW64"/>
<feature type="compositionally biased region" description="Basic and acidic residues" evidence="1">
    <location>
        <begin position="153"/>
        <end position="166"/>
    </location>
</feature>
<feature type="region of interest" description="Disordered" evidence="1">
    <location>
        <begin position="147"/>
        <end position="205"/>
    </location>
</feature>
<feature type="compositionally biased region" description="Polar residues" evidence="1">
    <location>
        <begin position="97"/>
        <end position="116"/>
    </location>
</feature>
<keyword evidence="3" id="KW-1185">Reference proteome</keyword>
<reference evidence="2 3" key="1">
    <citation type="journal article" date="2018" name="Nat. Ecol. Evol.">
        <title>Pezizomycetes genomes reveal the molecular basis of ectomycorrhizal truffle lifestyle.</title>
        <authorList>
            <person name="Murat C."/>
            <person name="Payen T."/>
            <person name="Noel B."/>
            <person name="Kuo A."/>
            <person name="Morin E."/>
            <person name="Chen J."/>
            <person name="Kohler A."/>
            <person name="Krizsan K."/>
            <person name="Balestrini R."/>
            <person name="Da Silva C."/>
            <person name="Montanini B."/>
            <person name="Hainaut M."/>
            <person name="Levati E."/>
            <person name="Barry K.W."/>
            <person name="Belfiori B."/>
            <person name="Cichocki N."/>
            <person name="Clum A."/>
            <person name="Dockter R.B."/>
            <person name="Fauchery L."/>
            <person name="Guy J."/>
            <person name="Iotti M."/>
            <person name="Le Tacon F."/>
            <person name="Lindquist E.A."/>
            <person name="Lipzen A."/>
            <person name="Malagnac F."/>
            <person name="Mello A."/>
            <person name="Molinier V."/>
            <person name="Miyauchi S."/>
            <person name="Poulain J."/>
            <person name="Riccioni C."/>
            <person name="Rubini A."/>
            <person name="Sitrit Y."/>
            <person name="Splivallo R."/>
            <person name="Traeger S."/>
            <person name="Wang M."/>
            <person name="Zifcakova L."/>
            <person name="Wipf D."/>
            <person name="Zambonelli A."/>
            <person name="Paolocci F."/>
            <person name="Nowrousian M."/>
            <person name="Ottonello S."/>
            <person name="Baldrian P."/>
            <person name="Spatafora J.W."/>
            <person name="Henrissat B."/>
            <person name="Nagy L.G."/>
            <person name="Aury J.M."/>
            <person name="Wincker P."/>
            <person name="Grigoriev I.V."/>
            <person name="Bonfante P."/>
            <person name="Martin F.M."/>
        </authorList>
    </citation>
    <scope>NUCLEOTIDE SEQUENCE [LARGE SCALE GENOMIC DNA]</scope>
    <source>
        <strain evidence="2 3">RN42</strain>
    </source>
</reference>
<feature type="region of interest" description="Disordered" evidence="1">
    <location>
        <begin position="1"/>
        <end position="45"/>
    </location>
</feature>
<gene>
    <name evidence="2" type="ORF">BJ508DRAFT_161351</name>
</gene>
<dbReference type="Proteomes" id="UP000275078">
    <property type="component" value="Unassembled WGS sequence"/>
</dbReference>
<proteinExistence type="predicted"/>
<sequence length="233" mass="24690">MRFLLQDATQKHNPQNCQKLNPTGTTATMSEQQETSPPLGRKLPQPTTFPPLFLLRLSIMISTTLKYPLKKLPIRLPQPVNGGDSLQLDLIVSDPSLSQNEPLGQTVTGDAYTNDSNKTKEESEWCELSGERVALATVGAAGEALAGVVGGGGEERDGAVDGREEGGGEGGAGGGRDAGGGGEWLEGHEASGELDAEEDGEEHVDKGGGVHFGAVHRYLWVCLCWGLVSWRLT</sequence>
<evidence type="ECO:0000313" key="2">
    <source>
        <dbReference type="EMBL" id="RPA78113.1"/>
    </source>
</evidence>
<evidence type="ECO:0000256" key="1">
    <source>
        <dbReference type="SAM" id="MobiDB-lite"/>
    </source>
</evidence>
<feature type="compositionally biased region" description="Gly residues" evidence="1">
    <location>
        <begin position="168"/>
        <end position="184"/>
    </location>
</feature>
<accession>A0A3N4HW64</accession>
<evidence type="ECO:0000313" key="3">
    <source>
        <dbReference type="Proteomes" id="UP000275078"/>
    </source>
</evidence>
<protein>
    <submittedName>
        <fullName evidence="2">Uncharacterized protein</fullName>
    </submittedName>
</protein>
<feature type="compositionally biased region" description="Acidic residues" evidence="1">
    <location>
        <begin position="192"/>
        <end position="202"/>
    </location>
</feature>
<organism evidence="2 3">
    <name type="scientific">Ascobolus immersus RN42</name>
    <dbReference type="NCBI Taxonomy" id="1160509"/>
    <lineage>
        <taxon>Eukaryota</taxon>
        <taxon>Fungi</taxon>
        <taxon>Dikarya</taxon>
        <taxon>Ascomycota</taxon>
        <taxon>Pezizomycotina</taxon>
        <taxon>Pezizomycetes</taxon>
        <taxon>Pezizales</taxon>
        <taxon>Ascobolaceae</taxon>
        <taxon>Ascobolus</taxon>
    </lineage>
</organism>
<name>A0A3N4HW64_ASCIM</name>
<dbReference type="EMBL" id="ML119716">
    <property type="protein sequence ID" value="RPA78113.1"/>
    <property type="molecule type" value="Genomic_DNA"/>
</dbReference>
<feature type="region of interest" description="Disordered" evidence="1">
    <location>
        <begin position="97"/>
        <end position="122"/>
    </location>
</feature>